<gene>
    <name evidence="1" type="ORF">DCC35_02745</name>
</gene>
<organism evidence="1 2">
    <name type="scientific">Mangrovivirga cuniculi</name>
    <dbReference type="NCBI Taxonomy" id="2715131"/>
    <lineage>
        <taxon>Bacteria</taxon>
        <taxon>Pseudomonadati</taxon>
        <taxon>Bacteroidota</taxon>
        <taxon>Cytophagia</taxon>
        <taxon>Cytophagales</taxon>
        <taxon>Mangrovivirgaceae</taxon>
        <taxon>Mangrovivirga</taxon>
    </lineage>
</organism>
<dbReference type="KEGG" id="fpf:DCC35_02745"/>
<evidence type="ECO:0000313" key="1">
    <source>
        <dbReference type="EMBL" id="QCK13749.1"/>
    </source>
</evidence>
<accession>A0A4D7JBJ2</accession>
<evidence type="ECO:0008006" key="3">
    <source>
        <dbReference type="Google" id="ProtNLM"/>
    </source>
</evidence>
<dbReference type="AlphaFoldDB" id="A0A4D7JBJ2"/>
<sequence length="131" mass="15382">MWRYQVFIIVLFLFTLSCQDKKSKIVGEWKAKWEADSLSYPGLIDKYSFNADAKYRFEADGTVKIQVFGYENCFFQSDTTSNTLYYEIIGDSLFLIDENSSFKVFYIVNKIKNDKASFSFMENINISLTKR</sequence>
<reference evidence="1 2" key="1">
    <citation type="submission" date="2018-04" db="EMBL/GenBank/DDBJ databases">
        <title>Complete genome uncultured novel isolate.</title>
        <authorList>
            <person name="Merlino G."/>
        </authorList>
    </citation>
    <scope>NUCLEOTIDE SEQUENCE [LARGE SCALE GENOMIC DNA]</scope>
    <source>
        <strain evidence="2">R1DC9</strain>
    </source>
</reference>
<dbReference type="EMBL" id="CP028923">
    <property type="protein sequence ID" value="QCK13749.1"/>
    <property type="molecule type" value="Genomic_DNA"/>
</dbReference>
<keyword evidence="2" id="KW-1185">Reference proteome</keyword>
<dbReference type="PROSITE" id="PS51257">
    <property type="entry name" value="PROKAR_LIPOPROTEIN"/>
    <property type="match status" value="1"/>
</dbReference>
<proteinExistence type="predicted"/>
<dbReference type="Proteomes" id="UP000298616">
    <property type="component" value="Chromosome"/>
</dbReference>
<dbReference type="RefSeq" id="WP_137089345.1">
    <property type="nucleotide sequence ID" value="NZ_CP028923.1"/>
</dbReference>
<dbReference type="OrthoDB" id="982852at2"/>
<protein>
    <recommendedName>
        <fullName evidence="3">Lipocalin-like domain-containing protein</fullName>
    </recommendedName>
</protein>
<name>A0A4D7JBJ2_9BACT</name>
<evidence type="ECO:0000313" key="2">
    <source>
        <dbReference type="Proteomes" id="UP000298616"/>
    </source>
</evidence>